<dbReference type="AlphaFoldDB" id="A0A7W3N0W3"/>
<dbReference type="CDD" id="cd06991">
    <property type="entry name" value="cupin_TcmJ-like"/>
    <property type="match status" value="1"/>
</dbReference>
<dbReference type="InterPro" id="IPR052044">
    <property type="entry name" value="PKS_Associated_Protein"/>
</dbReference>
<evidence type="ECO:0000259" key="2">
    <source>
        <dbReference type="Pfam" id="PF07883"/>
    </source>
</evidence>
<organism evidence="3 4">
    <name type="scientific">Thermomonospora cellulosilytica</name>
    <dbReference type="NCBI Taxonomy" id="1411118"/>
    <lineage>
        <taxon>Bacteria</taxon>
        <taxon>Bacillati</taxon>
        <taxon>Actinomycetota</taxon>
        <taxon>Actinomycetes</taxon>
        <taxon>Streptosporangiales</taxon>
        <taxon>Thermomonosporaceae</taxon>
        <taxon>Thermomonospora</taxon>
    </lineage>
</organism>
<dbReference type="Proteomes" id="UP000539313">
    <property type="component" value="Unassembled WGS sequence"/>
</dbReference>
<evidence type="ECO:0000313" key="3">
    <source>
        <dbReference type="EMBL" id="MBA9005516.1"/>
    </source>
</evidence>
<dbReference type="GO" id="GO:0004497">
    <property type="term" value="F:monooxygenase activity"/>
    <property type="evidence" value="ECO:0007669"/>
    <property type="project" value="UniProtKB-KW"/>
</dbReference>
<name>A0A7W3N0W3_9ACTN</name>
<dbReference type="RefSeq" id="WP_119730330.1">
    <property type="nucleotide sequence ID" value="NZ_JACJII010000001.1"/>
</dbReference>
<dbReference type="PANTHER" id="PTHR36114">
    <property type="entry name" value="16.7 KDA PROTEIN IN WHIE LOCUS"/>
    <property type="match status" value="1"/>
</dbReference>
<dbReference type="SUPFAM" id="SSF51182">
    <property type="entry name" value="RmlC-like cupins"/>
    <property type="match status" value="1"/>
</dbReference>
<dbReference type="InterPro" id="IPR013096">
    <property type="entry name" value="Cupin_2"/>
</dbReference>
<feature type="region of interest" description="Disordered" evidence="1">
    <location>
        <begin position="127"/>
        <end position="151"/>
    </location>
</feature>
<feature type="domain" description="Cupin type-2" evidence="2">
    <location>
        <begin position="51"/>
        <end position="115"/>
    </location>
</feature>
<keyword evidence="3" id="KW-0503">Monooxygenase</keyword>
<proteinExistence type="predicted"/>
<gene>
    <name evidence="3" type="ORF">HNR21_004398</name>
</gene>
<dbReference type="Pfam" id="PF07883">
    <property type="entry name" value="Cupin_2"/>
    <property type="match status" value="1"/>
</dbReference>
<dbReference type="EMBL" id="JACJII010000001">
    <property type="protein sequence ID" value="MBA9005516.1"/>
    <property type="molecule type" value="Genomic_DNA"/>
</dbReference>
<dbReference type="InterPro" id="IPR014710">
    <property type="entry name" value="RmlC-like_jellyroll"/>
</dbReference>
<reference evidence="3 4" key="1">
    <citation type="submission" date="2020-08" db="EMBL/GenBank/DDBJ databases">
        <title>Sequencing the genomes of 1000 actinobacteria strains.</title>
        <authorList>
            <person name="Klenk H.-P."/>
        </authorList>
    </citation>
    <scope>NUCLEOTIDE SEQUENCE [LARGE SCALE GENOMIC DNA]</scope>
    <source>
        <strain evidence="3 4">DSM 45823</strain>
    </source>
</reference>
<evidence type="ECO:0000256" key="1">
    <source>
        <dbReference type="SAM" id="MobiDB-lite"/>
    </source>
</evidence>
<dbReference type="InterPro" id="IPR016672">
    <property type="entry name" value="Polyketide_Synth_CurC_prd"/>
</dbReference>
<sequence>MSDNVAERTQERTACVFCADDAVVNSRRGGRIRVVLSPKTVQSTSGFMGDLTLRPGEYVSEHYHPYSEEFLYVVRGELLVRINGTEEMTVGAGTGVFIPIGVRHRVSNPGEEEVFAVFHLSPLAPRPELGHVDTEELPGADQPNPEVGAPR</sequence>
<keyword evidence="4" id="KW-1185">Reference proteome</keyword>
<dbReference type="Gene3D" id="2.60.120.10">
    <property type="entry name" value="Jelly Rolls"/>
    <property type="match status" value="1"/>
</dbReference>
<keyword evidence="3" id="KW-0560">Oxidoreductase</keyword>
<comment type="caution">
    <text evidence="3">The sequence shown here is derived from an EMBL/GenBank/DDBJ whole genome shotgun (WGS) entry which is preliminary data.</text>
</comment>
<dbReference type="InterPro" id="IPR011051">
    <property type="entry name" value="RmlC_Cupin_sf"/>
</dbReference>
<dbReference type="PANTHER" id="PTHR36114:SF1">
    <property type="entry name" value="16.7 KDA PROTEIN IN WHIE LOCUS"/>
    <property type="match status" value="1"/>
</dbReference>
<protein>
    <submittedName>
        <fullName evidence="3">Putative monooxygenase</fullName>
    </submittedName>
</protein>
<evidence type="ECO:0000313" key="4">
    <source>
        <dbReference type="Proteomes" id="UP000539313"/>
    </source>
</evidence>
<accession>A0A7W3N0W3</accession>
<dbReference type="PIRSF" id="PIRSF016602">
    <property type="entry name" value="CurC_prd"/>
    <property type="match status" value="1"/>
</dbReference>